<dbReference type="OrthoDB" id="3626597at2759"/>
<protein>
    <recommendedName>
        <fullName evidence="4">Peptidase M14 domain-containing protein</fullName>
    </recommendedName>
</protein>
<evidence type="ECO:0000313" key="6">
    <source>
        <dbReference type="Proteomes" id="UP000016933"/>
    </source>
</evidence>
<dbReference type="eggNOG" id="ENOG502QQEV">
    <property type="taxonomic scope" value="Eukaryota"/>
</dbReference>
<gene>
    <name evidence="5" type="ORF">DOTSEDRAFT_89896</name>
</gene>
<dbReference type="OMA" id="HEFIASK"/>
<dbReference type="HOGENOM" id="CLU_026103_1_0_1"/>
<accession>N1PMB7</accession>
<dbReference type="GO" id="GO:0008270">
    <property type="term" value="F:zinc ion binding"/>
    <property type="evidence" value="ECO:0007669"/>
    <property type="project" value="InterPro"/>
</dbReference>
<dbReference type="Gene3D" id="3.40.630.10">
    <property type="entry name" value="Zn peptidases"/>
    <property type="match status" value="1"/>
</dbReference>
<reference evidence="6" key="1">
    <citation type="journal article" date="2012" name="PLoS Genet.">
        <title>The genomes of the fungal plant pathogens Cladosporium fulvum and Dothistroma septosporum reveal adaptation to different hosts and lifestyles but also signatures of common ancestry.</title>
        <authorList>
            <person name="de Wit P.J.G.M."/>
            <person name="van der Burgt A."/>
            <person name="Oekmen B."/>
            <person name="Stergiopoulos I."/>
            <person name="Abd-Elsalam K.A."/>
            <person name="Aerts A.L."/>
            <person name="Bahkali A.H."/>
            <person name="Beenen H.G."/>
            <person name="Chettri P."/>
            <person name="Cox M.P."/>
            <person name="Datema E."/>
            <person name="de Vries R.P."/>
            <person name="Dhillon B."/>
            <person name="Ganley A.R."/>
            <person name="Griffiths S.A."/>
            <person name="Guo Y."/>
            <person name="Hamelin R.C."/>
            <person name="Henrissat B."/>
            <person name="Kabir M.S."/>
            <person name="Jashni M.K."/>
            <person name="Kema G."/>
            <person name="Klaubauf S."/>
            <person name="Lapidus A."/>
            <person name="Levasseur A."/>
            <person name="Lindquist E."/>
            <person name="Mehrabi R."/>
            <person name="Ohm R.A."/>
            <person name="Owen T.J."/>
            <person name="Salamov A."/>
            <person name="Schwelm A."/>
            <person name="Schijlen E."/>
            <person name="Sun H."/>
            <person name="van den Burg H.A."/>
            <person name="van Ham R.C.H.J."/>
            <person name="Zhang S."/>
            <person name="Goodwin S.B."/>
            <person name="Grigoriev I.V."/>
            <person name="Collemare J."/>
            <person name="Bradshaw R.E."/>
        </authorList>
    </citation>
    <scope>NUCLEOTIDE SEQUENCE [LARGE SCALE GENOMIC DNA]</scope>
    <source>
        <strain evidence="6">NZE10 / CBS 128990</strain>
    </source>
</reference>
<dbReference type="AlphaFoldDB" id="N1PMB7"/>
<dbReference type="InterPro" id="IPR000834">
    <property type="entry name" value="Peptidase_M14"/>
</dbReference>
<dbReference type="GO" id="GO:0004181">
    <property type="term" value="F:metallocarboxypeptidase activity"/>
    <property type="evidence" value="ECO:0007669"/>
    <property type="project" value="InterPro"/>
</dbReference>
<dbReference type="SUPFAM" id="SSF53187">
    <property type="entry name" value="Zn-dependent exopeptidases"/>
    <property type="match status" value="1"/>
</dbReference>
<evidence type="ECO:0000256" key="3">
    <source>
        <dbReference type="SAM" id="Phobius"/>
    </source>
</evidence>
<dbReference type="PROSITE" id="PS52035">
    <property type="entry name" value="PEPTIDASE_M14"/>
    <property type="match status" value="1"/>
</dbReference>
<keyword evidence="3" id="KW-1133">Transmembrane helix</keyword>
<keyword evidence="3" id="KW-0472">Membrane</keyword>
<organism evidence="5 6">
    <name type="scientific">Dothistroma septosporum (strain NZE10 / CBS 128990)</name>
    <name type="common">Red band needle blight fungus</name>
    <name type="synonym">Mycosphaerella pini</name>
    <dbReference type="NCBI Taxonomy" id="675120"/>
    <lineage>
        <taxon>Eukaryota</taxon>
        <taxon>Fungi</taxon>
        <taxon>Dikarya</taxon>
        <taxon>Ascomycota</taxon>
        <taxon>Pezizomycotina</taxon>
        <taxon>Dothideomycetes</taxon>
        <taxon>Dothideomycetidae</taxon>
        <taxon>Mycosphaerellales</taxon>
        <taxon>Mycosphaerellaceae</taxon>
        <taxon>Dothistroma</taxon>
    </lineage>
</organism>
<reference evidence="5 6" key="2">
    <citation type="journal article" date="2012" name="PLoS Pathog.">
        <title>Diverse lifestyles and strategies of plant pathogenesis encoded in the genomes of eighteen Dothideomycetes fungi.</title>
        <authorList>
            <person name="Ohm R.A."/>
            <person name="Feau N."/>
            <person name="Henrissat B."/>
            <person name="Schoch C.L."/>
            <person name="Horwitz B.A."/>
            <person name="Barry K.W."/>
            <person name="Condon B.J."/>
            <person name="Copeland A.C."/>
            <person name="Dhillon B."/>
            <person name="Glaser F."/>
            <person name="Hesse C.N."/>
            <person name="Kosti I."/>
            <person name="LaButti K."/>
            <person name="Lindquist E.A."/>
            <person name="Lucas S."/>
            <person name="Salamov A.A."/>
            <person name="Bradshaw R.E."/>
            <person name="Ciuffetti L."/>
            <person name="Hamelin R.C."/>
            <person name="Kema G.H.J."/>
            <person name="Lawrence C."/>
            <person name="Scott J.A."/>
            <person name="Spatafora J.W."/>
            <person name="Turgeon B.G."/>
            <person name="de Wit P.J.G.M."/>
            <person name="Zhong S."/>
            <person name="Goodwin S.B."/>
            <person name="Grigoriev I.V."/>
        </authorList>
    </citation>
    <scope>NUCLEOTIDE SEQUENCE [LARGE SCALE GENOMIC DNA]</scope>
    <source>
        <strain evidence="6">NZE10 / CBS 128990</strain>
    </source>
</reference>
<evidence type="ECO:0000313" key="5">
    <source>
        <dbReference type="EMBL" id="EME42521.1"/>
    </source>
</evidence>
<dbReference type="EMBL" id="KB446541">
    <property type="protein sequence ID" value="EME42521.1"/>
    <property type="molecule type" value="Genomic_DNA"/>
</dbReference>
<dbReference type="Pfam" id="PF00246">
    <property type="entry name" value="Peptidase_M14"/>
    <property type="match status" value="1"/>
</dbReference>
<keyword evidence="3" id="KW-0812">Transmembrane</keyword>
<name>N1PMB7_DOTSN</name>
<evidence type="ECO:0000259" key="4">
    <source>
        <dbReference type="PROSITE" id="PS52035"/>
    </source>
</evidence>
<comment type="similarity">
    <text evidence="1 2">Belongs to the peptidase M14 family.</text>
</comment>
<evidence type="ECO:0000256" key="2">
    <source>
        <dbReference type="PROSITE-ProRule" id="PRU01379"/>
    </source>
</evidence>
<feature type="transmembrane region" description="Helical" evidence="3">
    <location>
        <begin position="20"/>
        <end position="38"/>
    </location>
</feature>
<feature type="domain" description="Peptidase M14" evidence="4">
    <location>
        <begin position="107"/>
        <end position="385"/>
    </location>
</feature>
<sequence length="577" mass="64153">MPARVVHPRPSCMPSGSGNTLYLIISLAILSLFSIMRLQPTFLGLFPATFLHPKAGAGWTYGGNQGMLRQDSDIVSKAFPNIDVELMSPAFTDPSTLTPGWQNGTEGPTEDAVLDHFLRSIANRNDWASYQPADFQSEEGRSIPYIFLSSSTGFFMNSTKLRVYIQGGIHGDEPAGDQAILALLGKLDANQTWTASLLEWMDIEVLPRYNVDGVHYFQRRQASNLDANRDQLKMDSQQTRDLKKVFSNFDPHISIDMHEFIASKIYGGDYQHGADAMIAGGNNLNIYSNIREQIQNKWIPAIGRHLESNDLRWEMYAVGKMNFTSGSKIILEEAATDAAHGRNAMGLTQSITFLIEVRGMRLADQHFQRRVAAGLLSLEAILEHARDNFDEVLATVENARAEFVNSKDDIVVTDVSRFIERPFTMVDMNNGSIVQVPIDFYDTTPSTAKLTRTRPEAYLIPRTWISIAERLQILGLDVDILDYEFRGAVEAYNITSSSLATGITEGHVVNAVTTSALVKDVHLPAGSFLVRARQKNAALAFVTLEPENVDSYVSFSGIIPLNTGDEYPIYRVMAEHT</sequence>
<evidence type="ECO:0000256" key="1">
    <source>
        <dbReference type="ARBA" id="ARBA00005988"/>
    </source>
</evidence>
<dbReference type="Proteomes" id="UP000016933">
    <property type="component" value="Unassembled WGS sequence"/>
</dbReference>
<proteinExistence type="inferred from homology"/>
<feature type="active site" description="Proton donor/acceptor" evidence="2">
    <location>
        <position position="356"/>
    </location>
</feature>
<dbReference type="GO" id="GO:0006508">
    <property type="term" value="P:proteolysis"/>
    <property type="evidence" value="ECO:0007669"/>
    <property type="project" value="InterPro"/>
</dbReference>
<keyword evidence="6" id="KW-1185">Reference proteome</keyword>